<sequence length="106" mass="12167">MEPKTGEALVKSFGAPRDGKYYKDMTKIIPRYNRLTINEQGSLRWQTYTNIHLDPNQASPSEYGAEFRNYISMPNYKKVLPIKPCYPGNPITVVDQDVSRFPKIAP</sequence>
<organism evidence="1 2">
    <name type="scientific">Calicophoron daubneyi</name>
    <name type="common">Rumen fluke</name>
    <name type="synonym">Paramphistomum daubneyi</name>
    <dbReference type="NCBI Taxonomy" id="300641"/>
    <lineage>
        <taxon>Eukaryota</taxon>
        <taxon>Metazoa</taxon>
        <taxon>Spiralia</taxon>
        <taxon>Lophotrochozoa</taxon>
        <taxon>Platyhelminthes</taxon>
        <taxon>Trematoda</taxon>
        <taxon>Digenea</taxon>
        <taxon>Plagiorchiida</taxon>
        <taxon>Pronocephalata</taxon>
        <taxon>Paramphistomoidea</taxon>
        <taxon>Paramphistomidae</taxon>
        <taxon>Calicophoron</taxon>
    </lineage>
</organism>
<accession>A0AAV2TDS9</accession>
<dbReference type="AlphaFoldDB" id="A0AAV2TDS9"/>
<reference evidence="1" key="1">
    <citation type="submission" date="2024-06" db="EMBL/GenBank/DDBJ databases">
        <authorList>
            <person name="Liu X."/>
            <person name="Lenzi L."/>
            <person name="Haldenby T S."/>
            <person name="Uol C."/>
        </authorList>
    </citation>
    <scope>NUCLEOTIDE SEQUENCE</scope>
</reference>
<evidence type="ECO:0000313" key="1">
    <source>
        <dbReference type="EMBL" id="CAL5133483.1"/>
    </source>
</evidence>
<dbReference type="Proteomes" id="UP001497525">
    <property type="component" value="Unassembled WGS sequence"/>
</dbReference>
<name>A0AAV2TDS9_CALDB</name>
<dbReference type="EMBL" id="CAXLJL010000156">
    <property type="protein sequence ID" value="CAL5133483.1"/>
    <property type="molecule type" value="Genomic_DNA"/>
</dbReference>
<gene>
    <name evidence="1" type="ORF">CDAUBV1_LOCUS6716</name>
</gene>
<evidence type="ECO:0000313" key="2">
    <source>
        <dbReference type="Proteomes" id="UP001497525"/>
    </source>
</evidence>
<comment type="caution">
    <text evidence="1">The sequence shown here is derived from an EMBL/GenBank/DDBJ whole genome shotgun (WGS) entry which is preliminary data.</text>
</comment>
<protein>
    <submittedName>
        <fullName evidence="1">Uncharacterized protein</fullName>
    </submittedName>
</protein>
<proteinExistence type="predicted"/>